<evidence type="ECO:0000313" key="3">
    <source>
        <dbReference type="EMBL" id="GMI13192.1"/>
    </source>
</evidence>
<dbReference type="Gene3D" id="1.20.1050.10">
    <property type="match status" value="1"/>
</dbReference>
<comment type="caution">
    <text evidence="3">The sequence shown here is derived from an EMBL/GenBank/DDBJ whole genome shotgun (WGS) entry which is preliminary data.</text>
</comment>
<dbReference type="InterPro" id="IPR004045">
    <property type="entry name" value="Glutathione_S-Trfase_N"/>
</dbReference>
<keyword evidence="4" id="KW-1185">Reference proteome</keyword>
<dbReference type="Proteomes" id="UP001165122">
    <property type="component" value="Unassembled WGS sequence"/>
</dbReference>
<evidence type="ECO:0000259" key="2">
    <source>
        <dbReference type="Pfam" id="PF13417"/>
    </source>
</evidence>
<feature type="domain" description="Glutathione S-transferase C-terminal" evidence="1">
    <location>
        <begin position="186"/>
        <end position="231"/>
    </location>
</feature>
<dbReference type="EMBL" id="BRXW01000187">
    <property type="protein sequence ID" value="GMI13192.1"/>
    <property type="molecule type" value="Genomic_DNA"/>
</dbReference>
<dbReference type="OrthoDB" id="9988732at2759"/>
<dbReference type="SUPFAM" id="SSF47616">
    <property type="entry name" value="GST C-terminal domain-like"/>
    <property type="match status" value="1"/>
</dbReference>
<accession>A0A9W7FIQ3</accession>
<proteinExistence type="predicted"/>
<evidence type="ECO:0000313" key="4">
    <source>
        <dbReference type="Proteomes" id="UP001165122"/>
    </source>
</evidence>
<reference evidence="4" key="1">
    <citation type="journal article" date="2023" name="Commun. Biol.">
        <title>Genome analysis of Parmales, the sister group of diatoms, reveals the evolutionary specialization of diatoms from phago-mixotrophs to photoautotrophs.</title>
        <authorList>
            <person name="Ban H."/>
            <person name="Sato S."/>
            <person name="Yoshikawa S."/>
            <person name="Yamada K."/>
            <person name="Nakamura Y."/>
            <person name="Ichinomiya M."/>
            <person name="Sato N."/>
            <person name="Blanc-Mathieu R."/>
            <person name="Endo H."/>
            <person name="Kuwata A."/>
            <person name="Ogata H."/>
        </authorList>
    </citation>
    <scope>NUCLEOTIDE SEQUENCE [LARGE SCALE GENOMIC DNA]</scope>
    <source>
        <strain evidence="4">NIES 3700</strain>
    </source>
</reference>
<dbReference type="InterPro" id="IPR036282">
    <property type="entry name" value="Glutathione-S-Trfase_C_sf"/>
</dbReference>
<sequence>MSPPENTKQITLAKIKSGPLGYISPILSAFSTCPHPPSHIRLCSVGISHYVEKVRWVFTLSGTDYVEDAHPPGLASIATTSIEENTSATPIIKTETGEVVKDSTAILQKYCPTLYPTPLVLTLEEDLDATLGPSARVFAYHHLLKPQHSDLMSDLATRETSVVETILFRLMVNKGLIQPGMKKFMGISEESAEISSQEIESIFAEYSKKLEKSPYIAGDTFTAADITFCSLASPLISPPQFDDLSADPSSFPPELIKMREHLRSTLAGKHVLRCYNEYRFGRIVEGKVEKGGREMVKILGGKRDRWGVIGLFIAAPLLGFASML</sequence>
<dbReference type="AlphaFoldDB" id="A0A9W7FIQ3"/>
<organism evidence="3 4">
    <name type="scientific">Triparma laevis f. longispina</name>
    <dbReference type="NCBI Taxonomy" id="1714387"/>
    <lineage>
        <taxon>Eukaryota</taxon>
        <taxon>Sar</taxon>
        <taxon>Stramenopiles</taxon>
        <taxon>Ochrophyta</taxon>
        <taxon>Bolidophyceae</taxon>
        <taxon>Parmales</taxon>
        <taxon>Triparmaceae</taxon>
        <taxon>Triparma</taxon>
    </lineage>
</organism>
<protein>
    <recommendedName>
        <fullName evidence="5">Glutathione S-transferase</fullName>
    </recommendedName>
</protein>
<evidence type="ECO:0000259" key="1">
    <source>
        <dbReference type="Pfam" id="PF00043"/>
    </source>
</evidence>
<gene>
    <name evidence="3" type="ORF">TrLO_g9213</name>
</gene>
<dbReference type="Pfam" id="PF00043">
    <property type="entry name" value="GST_C"/>
    <property type="match status" value="1"/>
</dbReference>
<dbReference type="Pfam" id="PF13417">
    <property type="entry name" value="GST_N_3"/>
    <property type="match status" value="1"/>
</dbReference>
<evidence type="ECO:0008006" key="5">
    <source>
        <dbReference type="Google" id="ProtNLM"/>
    </source>
</evidence>
<dbReference type="InterPro" id="IPR004046">
    <property type="entry name" value="GST_C"/>
</dbReference>
<name>A0A9W7FIQ3_9STRA</name>
<feature type="domain" description="GST N-terminal" evidence="2">
    <location>
        <begin position="42"/>
        <end position="108"/>
    </location>
</feature>